<sequence>MLTSFSHTILFLGVVIHTAANSVNFVNQDGITRTIIFTPQSGQQKIDSIKLQGNSAIQQEFPQGWIGNWYSVSEGSPNVTGMLGEVRLMALKEPHTLMCQLLSTPPIILASSSYFQHMTTNRSQAVKTFLALTHTIKPMTCKLQVHLLKI</sequence>
<evidence type="ECO:0000313" key="2">
    <source>
        <dbReference type="EMBL" id="SZF05143.1"/>
    </source>
</evidence>
<evidence type="ECO:0000256" key="1">
    <source>
        <dbReference type="SAM" id="SignalP"/>
    </source>
</evidence>
<evidence type="ECO:0000313" key="3">
    <source>
        <dbReference type="Proteomes" id="UP000275772"/>
    </source>
</evidence>
<feature type="chain" id="PRO_5016946688" evidence="1">
    <location>
        <begin position="21"/>
        <end position="150"/>
    </location>
</feature>
<reference evidence="2 3" key="1">
    <citation type="submission" date="2017-11" db="EMBL/GenBank/DDBJ databases">
        <authorList>
            <person name="Kracher B."/>
        </authorList>
    </citation>
    <scope>NUCLEOTIDE SEQUENCE [LARGE SCALE GENOMIC DNA]</scope>
    <source>
        <strain evidence="2 3">RACE1</strain>
    </source>
</reference>
<keyword evidence="1" id="KW-0732">Signal</keyword>
<gene>
    <name evidence="2" type="ORF">BLGHR1_15943</name>
</gene>
<dbReference type="Proteomes" id="UP000275772">
    <property type="component" value="Unassembled WGS sequence"/>
</dbReference>
<accession>A0A383UXR6</accession>
<dbReference type="AlphaFoldDB" id="A0A383UXR6"/>
<dbReference type="VEuPathDB" id="FungiDB:BLGHR1_15943"/>
<name>A0A383UXR6_BLUHO</name>
<proteinExistence type="predicted"/>
<feature type="signal peptide" evidence="1">
    <location>
        <begin position="1"/>
        <end position="20"/>
    </location>
</feature>
<dbReference type="EMBL" id="UNSH01000072">
    <property type="protein sequence ID" value="SZF05143.1"/>
    <property type="molecule type" value="Genomic_DNA"/>
</dbReference>
<protein>
    <submittedName>
        <fullName evidence="2">Uncharacterized protein</fullName>
    </submittedName>
</protein>
<organism evidence="2 3">
    <name type="scientific">Blumeria hordei</name>
    <name type="common">Barley powdery mildew</name>
    <name type="synonym">Blumeria graminis f. sp. hordei</name>
    <dbReference type="NCBI Taxonomy" id="2867405"/>
    <lineage>
        <taxon>Eukaryota</taxon>
        <taxon>Fungi</taxon>
        <taxon>Dikarya</taxon>
        <taxon>Ascomycota</taxon>
        <taxon>Pezizomycotina</taxon>
        <taxon>Leotiomycetes</taxon>
        <taxon>Erysiphales</taxon>
        <taxon>Erysiphaceae</taxon>
        <taxon>Blumeria</taxon>
    </lineage>
</organism>